<dbReference type="Proteomes" id="UP001596527">
    <property type="component" value="Unassembled WGS sequence"/>
</dbReference>
<accession>A0ABW2SJI6</accession>
<feature type="transmembrane region" description="Helical" evidence="2">
    <location>
        <begin position="102"/>
        <end position="120"/>
    </location>
</feature>
<keyword evidence="2" id="KW-0472">Membrane</keyword>
<dbReference type="InterPro" id="IPR021403">
    <property type="entry name" value="DUF3043"/>
</dbReference>
<organism evidence="3 4">
    <name type="scientific">Schaalia naturae</name>
    <dbReference type="NCBI Taxonomy" id="635203"/>
    <lineage>
        <taxon>Bacteria</taxon>
        <taxon>Bacillati</taxon>
        <taxon>Actinomycetota</taxon>
        <taxon>Actinomycetes</taxon>
        <taxon>Actinomycetales</taxon>
        <taxon>Actinomycetaceae</taxon>
        <taxon>Schaalia</taxon>
    </lineage>
</organism>
<dbReference type="RefSeq" id="WP_380972160.1">
    <property type="nucleotide sequence ID" value="NZ_JBHTEF010000001.1"/>
</dbReference>
<keyword evidence="2" id="KW-0812">Transmembrane</keyword>
<keyword evidence="4" id="KW-1185">Reference proteome</keyword>
<name>A0ABW2SJI6_9ACTO</name>
<evidence type="ECO:0000313" key="3">
    <source>
        <dbReference type="EMBL" id="MFC7580291.1"/>
    </source>
</evidence>
<evidence type="ECO:0000256" key="1">
    <source>
        <dbReference type="SAM" id="MobiDB-lite"/>
    </source>
</evidence>
<comment type="caution">
    <text evidence="3">The sequence shown here is derived from an EMBL/GenBank/DDBJ whole genome shotgun (WGS) entry which is preliminary data.</text>
</comment>
<evidence type="ECO:0000256" key="2">
    <source>
        <dbReference type="SAM" id="Phobius"/>
    </source>
</evidence>
<dbReference type="Pfam" id="PF11241">
    <property type="entry name" value="DUF3043"/>
    <property type="match status" value="1"/>
</dbReference>
<keyword evidence="2" id="KW-1133">Transmembrane helix</keyword>
<protein>
    <submittedName>
        <fullName evidence="3">DUF3043 domain-containing protein</fullName>
    </submittedName>
</protein>
<feature type="region of interest" description="Disordered" evidence="1">
    <location>
        <begin position="1"/>
        <end position="58"/>
    </location>
</feature>
<sequence length="204" mass="23677">MFNRKKSEPASAVEPDAGGSPQKKGRPTPSRRQAESRHNQPLVPADRKEAKRKSKELRDAAYRRQQVALETGDERYLPVRDKGRVRRFTRDWLDARWSLSEFVVPAMLVFLAVMLAASFLRTDTELVARVIFVLTAAFYVLLLASIVEGVVVWQRLRRRIAQRYPDDTIPRGTWFYCYSRMVMARRWRTPKPQVARGEFPAVSR</sequence>
<reference evidence="4" key="1">
    <citation type="journal article" date="2019" name="Int. J. Syst. Evol. Microbiol.">
        <title>The Global Catalogue of Microorganisms (GCM) 10K type strain sequencing project: providing services to taxonomists for standard genome sequencing and annotation.</title>
        <authorList>
            <consortium name="The Broad Institute Genomics Platform"/>
            <consortium name="The Broad Institute Genome Sequencing Center for Infectious Disease"/>
            <person name="Wu L."/>
            <person name="Ma J."/>
        </authorList>
    </citation>
    <scope>NUCLEOTIDE SEQUENCE [LARGE SCALE GENOMIC DNA]</scope>
    <source>
        <strain evidence="4">CCUG 56698</strain>
    </source>
</reference>
<evidence type="ECO:0000313" key="4">
    <source>
        <dbReference type="Proteomes" id="UP001596527"/>
    </source>
</evidence>
<feature type="transmembrane region" description="Helical" evidence="2">
    <location>
        <begin position="126"/>
        <end position="153"/>
    </location>
</feature>
<gene>
    <name evidence="3" type="ORF">ACFQWG_03510</name>
</gene>
<proteinExistence type="predicted"/>
<dbReference type="EMBL" id="JBHTEF010000001">
    <property type="protein sequence ID" value="MFC7580291.1"/>
    <property type="molecule type" value="Genomic_DNA"/>
</dbReference>